<accession>A0A1H7K4C3</accession>
<proteinExistence type="predicted"/>
<keyword evidence="3" id="KW-1185">Reference proteome</keyword>
<dbReference type="STRING" id="1038014.SAMN04487910_1192"/>
<feature type="chain" id="PRO_5011622602" description="Tissue inhibitor of metalloproteinase" evidence="1">
    <location>
        <begin position="19"/>
        <end position="167"/>
    </location>
</feature>
<feature type="signal peptide" evidence="1">
    <location>
        <begin position="1"/>
        <end position="18"/>
    </location>
</feature>
<gene>
    <name evidence="2" type="ORF">SAMN04487910_1192</name>
</gene>
<dbReference type="RefSeq" id="WP_091406596.1">
    <property type="nucleotide sequence ID" value="NZ_FOAB01000002.1"/>
</dbReference>
<evidence type="ECO:0000313" key="2">
    <source>
        <dbReference type="EMBL" id="SEK81366.1"/>
    </source>
</evidence>
<sequence>MRYIVFFIALVSISASYAQHCPWDLSSIVIVDVREFKIGKTINGLKIIVTDSKGNPYENESYGENGTNELVFTQNIDKIIQKRSSFNQFPLCNGCYILIVSGKGKLYEKFIMIKDTTIKKKQHFETKIVKIKPKNTQSLCRESPIWSNNDFLNKMKINVRLKKKSLP</sequence>
<protein>
    <recommendedName>
        <fullName evidence="4">Tissue inhibitor of metalloproteinase</fullName>
    </recommendedName>
</protein>
<evidence type="ECO:0000256" key="1">
    <source>
        <dbReference type="SAM" id="SignalP"/>
    </source>
</evidence>
<keyword evidence="1" id="KW-0732">Signal</keyword>
<evidence type="ECO:0008006" key="4">
    <source>
        <dbReference type="Google" id="ProtNLM"/>
    </source>
</evidence>
<dbReference type="EMBL" id="FOAB01000002">
    <property type="protein sequence ID" value="SEK81366.1"/>
    <property type="molecule type" value="Genomic_DNA"/>
</dbReference>
<dbReference type="OrthoDB" id="9870795at2"/>
<name>A0A1H7K4C3_AQUAM</name>
<organism evidence="2 3">
    <name type="scientific">Aquimarina amphilecti</name>
    <dbReference type="NCBI Taxonomy" id="1038014"/>
    <lineage>
        <taxon>Bacteria</taxon>
        <taxon>Pseudomonadati</taxon>
        <taxon>Bacteroidota</taxon>
        <taxon>Flavobacteriia</taxon>
        <taxon>Flavobacteriales</taxon>
        <taxon>Flavobacteriaceae</taxon>
        <taxon>Aquimarina</taxon>
    </lineage>
</organism>
<dbReference type="Proteomes" id="UP000198521">
    <property type="component" value="Unassembled WGS sequence"/>
</dbReference>
<dbReference type="AlphaFoldDB" id="A0A1H7K4C3"/>
<reference evidence="2 3" key="1">
    <citation type="submission" date="2016-10" db="EMBL/GenBank/DDBJ databases">
        <authorList>
            <person name="de Groot N.N."/>
        </authorList>
    </citation>
    <scope>NUCLEOTIDE SEQUENCE [LARGE SCALE GENOMIC DNA]</scope>
    <source>
        <strain evidence="2 3">DSM 25232</strain>
    </source>
</reference>
<evidence type="ECO:0000313" key="3">
    <source>
        <dbReference type="Proteomes" id="UP000198521"/>
    </source>
</evidence>